<dbReference type="InterPro" id="IPR027417">
    <property type="entry name" value="P-loop_NTPase"/>
</dbReference>
<organism evidence="1">
    <name type="scientific">uncultured Caudovirales phage</name>
    <dbReference type="NCBI Taxonomy" id="2100421"/>
    <lineage>
        <taxon>Viruses</taxon>
        <taxon>Duplodnaviria</taxon>
        <taxon>Heunggongvirae</taxon>
        <taxon>Uroviricota</taxon>
        <taxon>Caudoviricetes</taxon>
        <taxon>Peduoviridae</taxon>
        <taxon>Maltschvirus</taxon>
        <taxon>Maltschvirus maltsch</taxon>
    </lineage>
</organism>
<protein>
    <submittedName>
        <fullName evidence="1">Uncharacterized protein</fullName>
    </submittedName>
</protein>
<evidence type="ECO:0000313" key="1">
    <source>
        <dbReference type="EMBL" id="CAB4192962.1"/>
    </source>
</evidence>
<dbReference type="EMBL" id="LR797193">
    <property type="protein sequence ID" value="CAB4192962.1"/>
    <property type="molecule type" value="Genomic_DNA"/>
</dbReference>
<reference evidence="1" key="1">
    <citation type="submission" date="2020-05" db="EMBL/GenBank/DDBJ databases">
        <authorList>
            <person name="Chiriac C."/>
            <person name="Salcher M."/>
            <person name="Ghai R."/>
            <person name="Kavagutti S V."/>
        </authorList>
    </citation>
    <scope>NUCLEOTIDE SEQUENCE</scope>
</reference>
<proteinExistence type="predicted"/>
<gene>
    <name evidence="1" type="ORF">UFOVP1246_4</name>
</gene>
<accession>A0A6J5RAZ8</accession>
<dbReference type="Gene3D" id="3.40.50.300">
    <property type="entry name" value="P-loop containing nucleotide triphosphate hydrolases"/>
    <property type="match status" value="1"/>
</dbReference>
<sequence>MAEPEWLTRWRAERVIVDPDVVSKALEPFGVMRKTTQQLTEMIGPAVVFTFVSGRPPECARTARRMGKKGALVVRYEDAKAMVEASKGTPEYQITGMAWSVIRADVSTALRKEQCVIVDRPVIDRKQMQAFNRHCFLSGARAVIAVCVTTEYEEDWDDDGFTGVVWLTN</sequence>
<name>A0A6J5RAZ8_9CAUD</name>